<evidence type="ECO:0000256" key="1">
    <source>
        <dbReference type="ARBA" id="ARBA00010690"/>
    </source>
</evidence>
<dbReference type="PANTHER" id="PTHR30531:SF14">
    <property type="entry name" value="SURFACE PRESENTATION OF ANTIGENS PROTEIN SPAS"/>
    <property type="match status" value="1"/>
</dbReference>
<comment type="caution">
    <text evidence="3">The sequence shown here is derived from an EMBL/GenBank/DDBJ whole genome shotgun (WGS) entry which is preliminary data.</text>
</comment>
<proteinExistence type="inferred from homology"/>
<dbReference type="EMBL" id="WJBU01000015">
    <property type="protein sequence ID" value="MRD48696.1"/>
    <property type="molecule type" value="Genomic_DNA"/>
</dbReference>
<dbReference type="PANTHER" id="PTHR30531">
    <property type="entry name" value="FLAGELLAR BIOSYNTHETIC PROTEIN FLHB"/>
    <property type="match status" value="1"/>
</dbReference>
<dbReference type="InterPro" id="IPR029025">
    <property type="entry name" value="T3SS_substrate_exporter_C"/>
</dbReference>
<keyword evidence="4" id="KW-1185">Reference proteome</keyword>
<dbReference type="PRINTS" id="PR00950">
    <property type="entry name" value="TYPE3IMSPROT"/>
</dbReference>
<keyword evidence="3" id="KW-0966">Cell projection</keyword>
<evidence type="ECO:0000313" key="4">
    <source>
        <dbReference type="Proteomes" id="UP000487350"/>
    </source>
</evidence>
<dbReference type="OrthoDB" id="9807950at2"/>
<keyword evidence="2" id="KW-1133">Transmembrane helix</keyword>
<organism evidence="3 4">
    <name type="scientific">Caenimonas koreensis DSM 17982</name>
    <dbReference type="NCBI Taxonomy" id="1121255"/>
    <lineage>
        <taxon>Bacteria</taxon>
        <taxon>Pseudomonadati</taxon>
        <taxon>Pseudomonadota</taxon>
        <taxon>Betaproteobacteria</taxon>
        <taxon>Burkholderiales</taxon>
        <taxon>Comamonadaceae</taxon>
        <taxon>Caenimonas</taxon>
    </lineage>
</organism>
<keyword evidence="2" id="KW-0472">Membrane</keyword>
<dbReference type="Pfam" id="PF01312">
    <property type="entry name" value="Bac_export_2"/>
    <property type="match status" value="1"/>
</dbReference>
<dbReference type="InterPro" id="IPR006135">
    <property type="entry name" value="T3SS_substrate_exporter"/>
</dbReference>
<comment type="similarity">
    <text evidence="1">Belongs to the type III secretion exporter family.</text>
</comment>
<keyword evidence="3" id="KW-0969">Cilium</keyword>
<evidence type="ECO:0000256" key="2">
    <source>
        <dbReference type="SAM" id="Phobius"/>
    </source>
</evidence>
<dbReference type="GO" id="GO:0005886">
    <property type="term" value="C:plasma membrane"/>
    <property type="evidence" value="ECO:0007669"/>
    <property type="project" value="TreeGrafter"/>
</dbReference>
<dbReference type="Gene3D" id="3.40.1690.10">
    <property type="entry name" value="secretion proteins EscU"/>
    <property type="match status" value="1"/>
</dbReference>
<dbReference type="GO" id="GO:0009306">
    <property type="term" value="P:protein secretion"/>
    <property type="evidence" value="ECO:0007669"/>
    <property type="project" value="InterPro"/>
</dbReference>
<evidence type="ECO:0000313" key="3">
    <source>
        <dbReference type="EMBL" id="MRD48696.1"/>
    </source>
</evidence>
<feature type="transmembrane region" description="Helical" evidence="2">
    <location>
        <begin position="191"/>
        <end position="210"/>
    </location>
</feature>
<protein>
    <submittedName>
        <fullName evidence="3">Flagellar type III secretion system protein FlhB</fullName>
    </submittedName>
</protein>
<accession>A0A844BAW2</accession>
<gene>
    <name evidence="3" type="primary">flhB</name>
    <name evidence="3" type="ORF">GHT07_15510</name>
</gene>
<keyword evidence="2" id="KW-0812">Transmembrane</keyword>
<dbReference type="AlphaFoldDB" id="A0A844BAW2"/>
<sequence>MAEQDLDRNEAATPYKLQKARDKGQVGKSTEVVSAVVFTTAAAYLYWQGWDGLAAQFRFDHQLLSQAARLDPSAANLWRIVSKVISEGMSMLAPFLGALMLAAIVSTLVQTGPIASAEPVKPDFDRLNPVNGFKKVFSARTLFDGARAIVKLLLLSVVIYHALKALVPQFFHLSALPAATLAHTVMDDVAATALKLALMLCLIAAADYAFTRREFSQKMRMSRREMKDENRHREGDPRIRARLRELRREALKRSMAVRHTAQADVLLTNPTHVAVALRYVHGQMHSPQMVAKGAGTLAASMRTIAARHNIPIVQNPPLARELYRSLEVDQHVPAQLYSQVARILVWVFAMRDARMANGRNALAEVAP</sequence>
<dbReference type="Proteomes" id="UP000487350">
    <property type="component" value="Unassembled WGS sequence"/>
</dbReference>
<feature type="transmembrane region" description="Helical" evidence="2">
    <location>
        <begin position="148"/>
        <end position="171"/>
    </location>
</feature>
<reference evidence="3 4" key="1">
    <citation type="submission" date="2019-11" db="EMBL/GenBank/DDBJ databases">
        <title>Caenimonas koreensis gen. nov., sp. nov., isolated from activated sludge.</title>
        <authorList>
            <person name="Seung H.R."/>
        </authorList>
    </citation>
    <scope>NUCLEOTIDE SEQUENCE [LARGE SCALE GENOMIC DNA]</scope>
    <source>
        <strain evidence="3 4">EMB320</strain>
    </source>
</reference>
<dbReference type="SUPFAM" id="SSF160544">
    <property type="entry name" value="EscU C-terminal domain-like"/>
    <property type="match status" value="1"/>
</dbReference>
<keyword evidence="3" id="KW-0282">Flagellum</keyword>
<name>A0A844BAW2_9BURK</name>